<sequence>MDEEGEMDGPPGSSIPREIVFEILTRLPPNMYSLDSDNKSSLGEDCPWFNLLVPYLEPANDGIMDTWLGPRITLASRSPLGASSASSLITMSRSITPAPGNIYVGLSCTSILSRTDTNLSSRMRILFQ</sequence>
<organism evidence="1 2">
    <name type="scientific">Punica granatum</name>
    <name type="common">Pomegranate</name>
    <dbReference type="NCBI Taxonomy" id="22663"/>
    <lineage>
        <taxon>Eukaryota</taxon>
        <taxon>Viridiplantae</taxon>
        <taxon>Streptophyta</taxon>
        <taxon>Embryophyta</taxon>
        <taxon>Tracheophyta</taxon>
        <taxon>Spermatophyta</taxon>
        <taxon>Magnoliopsida</taxon>
        <taxon>eudicotyledons</taxon>
        <taxon>Gunneridae</taxon>
        <taxon>Pentapetalae</taxon>
        <taxon>rosids</taxon>
        <taxon>malvids</taxon>
        <taxon>Myrtales</taxon>
        <taxon>Lythraceae</taxon>
        <taxon>Punica</taxon>
    </lineage>
</organism>
<dbReference type="Proteomes" id="UP000515151">
    <property type="component" value="Chromosome 6"/>
</dbReference>
<reference evidence="1" key="1">
    <citation type="journal article" date="2020" name="Plant Biotechnol. J.">
        <title>The pomegranate (Punica granatum L.) draft genome dissects genetic divergence between soft- and hard-seeded cultivars.</title>
        <authorList>
            <person name="Luo X."/>
            <person name="Li H."/>
            <person name="Wu Z."/>
            <person name="Yao W."/>
            <person name="Zhao P."/>
            <person name="Cao D."/>
            <person name="Yu H."/>
            <person name="Li K."/>
            <person name="Poudel K."/>
            <person name="Zhao D."/>
            <person name="Zhang F."/>
            <person name="Xia X."/>
            <person name="Chen L."/>
            <person name="Wang Q."/>
            <person name="Jing D."/>
            <person name="Cao S."/>
        </authorList>
    </citation>
    <scope>NUCLEOTIDE SEQUENCE [LARGE SCALE GENOMIC DNA]</scope>
    <source>
        <strain evidence="1">cv. Tunisia</strain>
    </source>
</reference>
<name>A0A6P8E3E3_PUNGR</name>
<dbReference type="AlphaFoldDB" id="A0A6P8E3E3"/>
<evidence type="ECO:0000313" key="1">
    <source>
        <dbReference type="Proteomes" id="UP000515151"/>
    </source>
</evidence>
<dbReference type="RefSeq" id="XP_031399961.1">
    <property type="nucleotide sequence ID" value="XM_031544101.1"/>
</dbReference>
<keyword evidence="1" id="KW-1185">Reference proteome</keyword>
<evidence type="ECO:0000313" key="2">
    <source>
        <dbReference type="RefSeq" id="XP_031399961.1"/>
    </source>
</evidence>
<gene>
    <name evidence="2" type="primary">LOC116210248</name>
</gene>
<accession>A0A6P8E3E3</accession>
<protein>
    <submittedName>
        <fullName evidence="2">Uncharacterized protein LOC116210248</fullName>
    </submittedName>
</protein>
<reference evidence="2" key="2">
    <citation type="submission" date="2025-08" db="UniProtKB">
        <authorList>
            <consortium name="RefSeq"/>
        </authorList>
    </citation>
    <scope>IDENTIFICATION</scope>
    <source>
        <tissue evidence="2">Leaf</tissue>
    </source>
</reference>
<dbReference type="GeneID" id="116210248"/>
<proteinExistence type="predicted"/>